<dbReference type="SUPFAM" id="SSF51261">
    <property type="entry name" value="Duplicated hybrid motif"/>
    <property type="match status" value="1"/>
</dbReference>
<dbReference type="PANTHER" id="PTHR21666:SF270">
    <property type="entry name" value="MUREIN HYDROLASE ACTIVATOR ENVC"/>
    <property type="match status" value="1"/>
</dbReference>
<gene>
    <name evidence="3" type="ORF">GCM10009810_12260</name>
</gene>
<evidence type="ECO:0000256" key="1">
    <source>
        <dbReference type="SAM" id="MobiDB-lite"/>
    </source>
</evidence>
<dbReference type="InterPro" id="IPR016047">
    <property type="entry name" value="M23ase_b-sheet_dom"/>
</dbReference>
<dbReference type="Pfam" id="PF01551">
    <property type="entry name" value="Peptidase_M23"/>
    <property type="match status" value="1"/>
</dbReference>
<dbReference type="Proteomes" id="UP001501475">
    <property type="component" value="Unassembled WGS sequence"/>
</dbReference>
<protein>
    <recommendedName>
        <fullName evidence="2">M23ase beta-sheet core domain-containing protein</fullName>
    </recommendedName>
</protein>
<dbReference type="InterPro" id="IPR000841">
    <property type="entry name" value="Pept_M23A_Blytic"/>
</dbReference>
<accession>A0ABN2KE09</accession>
<dbReference type="PRINTS" id="PR00933">
    <property type="entry name" value="BLYTICPTASE"/>
</dbReference>
<dbReference type="InterPro" id="IPR050570">
    <property type="entry name" value="Cell_wall_metabolism_enzyme"/>
</dbReference>
<dbReference type="Gene3D" id="2.70.70.10">
    <property type="entry name" value="Glucose Permease (Domain IIA)"/>
    <property type="match status" value="1"/>
</dbReference>
<evidence type="ECO:0000259" key="2">
    <source>
        <dbReference type="Pfam" id="PF01551"/>
    </source>
</evidence>
<keyword evidence="4" id="KW-1185">Reference proteome</keyword>
<dbReference type="InterPro" id="IPR011055">
    <property type="entry name" value="Dup_hybrid_motif"/>
</dbReference>
<evidence type="ECO:0000313" key="4">
    <source>
        <dbReference type="Proteomes" id="UP001501475"/>
    </source>
</evidence>
<feature type="compositionally biased region" description="Polar residues" evidence="1">
    <location>
        <begin position="1"/>
        <end position="27"/>
    </location>
</feature>
<feature type="domain" description="M23ase beta-sheet core" evidence="2">
    <location>
        <begin position="79"/>
        <end position="164"/>
    </location>
</feature>
<feature type="region of interest" description="Disordered" evidence="1">
    <location>
        <begin position="1"/>
        <end position="29"/>
    </location>
</feature>
<dbReference type="EMBL" id="BAAAPN010000032">
    <property type="protein sequence ID" value="GAA1753969.1"/>
    <property type="molecule type" value="Genomic_DNA"/>
</dbReference>
<organism evidence="3 4">
    <name type="scientific">Nostocoides vanveenii</name>
    <dbReference type="NCBI Taxonomy" id="330835"/>
    <lineage>
        <taxon>Bacteria</taxon>
        <taxon>Bacillati</taxon>
        <taxon>Actinomycetota</taxon>
        <taxon>Actinomycetes</taxon>
        <taxon>Micrococcales</taxon>
        <taxon>Intrasporangiaceae</taxon>
        <taxon>Nostocoides</taxon>
    </lineage>
</organism>
<sequence>MQANQARLSSTLVAGPSSTPNGTQATASAKVGGVAPRAGATPLWQLPFENGQRWQAGAPHTSNGNNVGVRGSIDFGPVAGANSRVVAVAAGTVYKVTCSGGFYLGIDHGNGWRSTYYHLTNQQGGLVGQRVEAGTYLGDAGTATPCGGSATFNHVHLTILADGAASAVSGLQFGNYRVYSSGSDYYGYWNDLSGNRVVTNSGAAACCIVSSTLPGSPPPSGPLVASQPLLTTAPSGLFTQVPIKQSFTVKNVSSGALSIQSLTLALRDPWGVNYDQLCATGLTLQPGESKTCSSSTPWGSVGTYTIWPDWQDYNGAGKWHTGDLGPKQTFTLAAVPALAAISANVTTAPSGWFTQVPIKQSFTVKNLSGAAMSIKVLTLALRDPWGVNYDQVCATGLTLQPGESKTCSSSTPWGSVGTYTLWPDWQDYNGAGNWHTGDLGPKQTFTLAAVPALGAVSANVTTAPSGWFTQVPIKQSFTVKNFSGAAMSIKVLTLALRDPWGQNYDQVCATGLTLQPGETKTCSSSTPWGSVGTYTLWPDWQDYNGAGNWHTGDLGPNQTFTLAAAPPIVASAANRTTAPNGWYTGVAITQSFTAKNVTSAGIAVKLLALRVTDPAGKTVNKVCAKAITLAAGQAKACASSTAWTLAGTYTVWPDWQDAAGAWHTGQLGPKTTFTISPK</sequence>
<dbReference type="CDD" id="cd12797">
    <property type="entry name" value="M23_peptidase"/>
    <property type="match status" value="1"/>
</dbReference>
<proteinExistence type="predicted"/>
<dbReference type="PANTHER" id="PTHR21666">
    <property type="entry name" value="PEPTIDASE-RELATED"/>
    <property type="match status" value="1"/>
</dbReference>
<name>A0ABN2KE09_9MICO</name>
<evidence type="ECO:0000313" key="3">
    <source>
        <dbReference type="EMBL" id="GAA1753969.1"/>
    </source>
</evidence>
<reference evidence="3 4" key="1">
    <citation type="journal article" date="2019" name="Int. J. Syst. Evol. Microbiol.">
        <title>The Global Catalogue of Microorganisms (GCM) 10K type strain sequencing project: providing services to taxonomists for standard genome sequencing and annotation.</title>
        <authorList>
            <consortium name="The Broad Institute Genomics Platform"/>
            <consortium name="The Broad Institute Genome Sequencing Center for Infectious Disease"/>
            <person name="Wu L."/>
            <person name="Ma J."/>
        </authorList>
    </citation>
    <scope>NUCLEOTIDE SEQUENCE [LARGE SCALE GENOMIC DNA]</scope>
    <source>
        <strain evidence="3 4">JCM 15591</strain>
    </source>
</reference>
<comment type="caution">
    <text evidence="3">The sequence shown here is derived from an EMBL/GenBank/DDBJ whole genome shotgun (WGS) entry which is preliminary data.</text>
</comment>